<keyword evidence="2" id="KW-1185">Reference proteome</keyword>
<dbReference type="Proteomes" id="UP000179807">
    <property type="component" value="Unassembled WGS sequence"/>
</dbReference>
<name>A0A1J4JUW0_9EUKA</name>
<accession>A0A1J4JUW0</accession>
<reference evidence="1" key="1">
    <citation type="submission" date="2016-10" db="EMBL/GenBank/DDBJ databases">
        <authorList>
            <person name="Benchimol M."/>
            <person name="Almeida L.G."/>
            <person name="Vasconcelos A.T."/>
            <person name="Perreira-Neves A."/>
            <person name="Rosa I.A."/>
            <person name="Tasca T."/>
            <person name="Bogo M.R."/>
            <person name="de Souza W."/>
        </authorList>
    </citation>
    <scope>NUCLEOTIDE SEQUENCE [LARGE SCALE GENOMIC DNA]</scope>
    <source>
        <strain evidence="1">K</strain>
    </source>
</reference>
<gene>
    <name evidence="1" type="ORF">TRFO_07721</name>
</gene>
<protein>
    <submittedName>
        <fullName evidence="1">Uncharacterized protein</fullName>
    </submittedName>
</protein>
<dbReference type="GeneID" id="94828561"/>
<organism evidence="1 2">
    <name type="scientific">Tritrichomonas foetus</name>
    <dbReference type="NCBI Taxonomy" id="1144522"/>
    <lineage>
        <taxon>Eukaryota</taxon>
        <taxon>Metamonada</taxon>
        <taxon>Parabasalia</taxon>
        <taxon>Tritrichomonadida</taxon>
        <taxon>Tritrichomonadidae</taxon>
        <taxon>Tritrichomonas</taxon>
    </lineage>
</organism>
<dbReference type="EMBL" id="MLAK01000927">
    <property type="protein sequence ID" value="OHT01045.1"/>
    <property type="molecule type" value="Genomic_DNA"/>
</dbReference>
<dbReference type="AlphaFoldDB" id="A0A1J4JUW0"/>
<sequence length="109" mass="12338">MNPPKSALVKEMNKHLGTALSLIEDGAADNNALIREEMKLFFARAEKIEKEIAEFEVASINKVKQSEMFAIEDQKAEVVKFLTKFDEKINQIEDQIRNVLGETSPLLNC</sequence>
<evidence type="ECO:0000313" key="1">
    <source>
        <dbReference type="EMBL" id="OHT01045.1"/>
    </source>
</evidence>
<evidence type="ECO:0000313" key="2">
    <source>
        <dbReference type="Proteomes" id="UP000179807"/>
    </source>
</evidence>
<dbReference type="RefSeq" id="XP_068354181.1">
    <property type="nucleotide sequence ID" value="XM_068493857.1"/>
</dbReference>
<proteinExistence type="predicted"/>
<comment type="caution">
    <text evidence="1">The sequence shown here is derived from an EMBL/GenBank/DDBJ whole genome shotgun (WGS) entry which is preliminary data.</text>
</comment>
<dbReference type="VEuPathDB" id="TrichDB:TRFO_07721"/>